<name>A0A0F9ETK6_9ZZZZ</name>
<sequence>MVTLGTMKRDIVPLPGVEELRTTGELALARALEECLQAMEQGELDLDALAGRYPEVEEEIRPLLDIAQQLRQGAAAPPITVEFLEGLRAQLMSHKVTTRAS</sequence>
<protein>
    <submittedName>
        <fullName evidence="1">Uncharacterized protein</fullName>
    </submittedName>
</protein>
<proteinExistence type="predicted"/>
<dbReference type="EMBL" id="LAZR01035570">
    <property type="protein sequence ID" value="KKL27158.1"/>
    <property type="molecule type" value="Genomic_DNA"/>
</dbReference>
<accession>A0A0F9ETK6</accession>
<organism evidence="1">
    <name type="scientific">marine sediment metagenome</name>
    <dbReference type="NCBI Taxonomy" id="412755"/>
    <lineage>
        <taxon>unclassified sequences</taxon>
        <taxon>metagenomes</taxon>
        <taxon>ecological metagenomes</taxon>
    </lineage>
</organism>
<reference evidence="1" key="1">
    <citation type="journal article" date="2015" name="Nature">
        <title>Complex archaea that bridge the gap between prokaryotes and eukaryotes.</title>
        <authorList>
            <person name="Spang A."/>
            <person name="Saw J.H."/>
            <person name="Jorgensen S.L."/>
            <person name="Zaremba-Niedzwiedzka K."/>
            <person name="Martijn J."/>
            <person name="Lind A.E."/>
            <person name="van Eijk R."/>
            <person name="Schleper C."/>
            <person name="Guy L."/>
            <person name="Ettema T.J."/>
        </authorList>
    </citation>
    <scope>NUCLEOTIDE SEQUENCE</scope>
</reference>
<comment type="caution">
    <text evidence="1">The sequence shown here is derived from an EMBL/GenBank/DDBJ whole genome shotgun (WGS) entry which is preliminary data.</text>
</comment>
<gene>
    <name evidence="1" type="ORF">LCGC14_2387970</name>
</gene>
<evidence type="ECO:0000313" key="1">
    <source>
        <dbReference type="EMBL" id="KKL27158.1"/>
    </source>
</evidence>
<dbReference type="AlphaFoldDB" id="A0A0F9ETK6"/>